<evidence type="ECO:0000313" key="2">
    <source>
        <dbReference type="EMBL" id="ADL34653.1"/>
    </source>
</evidence>
<organism evidence="2 3">
    <name type="scientific">Butyrivibrio proteoclasticus (strain ATCC 51982 / DSM 14932 / B316)</name>
    <name type="common">Clostridium proteoclasticum</name>
    <dbReference type="NCBI Taxonomy" id="515622"/>
    <lineage>
        <taxon>Bacteria</taxon>
        <taxon>Bacillati</taxon>
        <taxon>Bacillota</taxon>
        <taxon>Clostridia</taxon>
        <taxon>Lachnospirales</taxon>
        <taxon>Lachnospiraceae</taxon>
        <taxon>Butyrivibrio</taxon>
    </lineage>
</organism>
<keyword evidence="3" id="KW-1185">Reference proteome</keyword>
<reference evidence="2 3" key="1">
    <citation type="journal article" date="2010" name="PLoS ONE">
        <title>The glycobiome of the rumen bacterium Butyrivibrio proteoclasticus B316(T) highlights adaptation to a polysaccharide-rich environment.</title>
        <authorList>
            <person name="Kelly W.J."/>
            <person name="Leahy S.C."/>
            <person name="Altermann E."/>
            <person name="Yeoman C.J."/>
            <person name="Dunne J.C."/>
            <person name="Kong Z."/>
            <person name="Pacheco D.M."/>
            <person name="Li D."/>
            <person name="Noel S.J."/>
            <person name="Moon C.D."/>
            <person name="Cookson A.L."/>
            <person name="Attwood G.T."/>
        </authorList>
    </citation>
    <scope>NUCLEOTIDE SEQUENCE [LARGE SCALE GENOMIC DNA]</scope>
    <source>
        <strain evidence="3">ATCC 51982 / DSM 14932 / B316</strain>
    </source>
</reference>
<evidence type="ECO:0000256" key="1">
    <source>
        <dbReference type="SAM" id="MobiDB-lite"/>
    </source>
</evidence>
<name>E0RXS7_BUTPB</name>
<dbReference type="STRING" id="515622.bpr_I1919"/>
<dbReference type="KEGG" id="bpb:bpr_I1919"/>
<sequence>MFLEEHGISSYEELVKKTDSMDEEIEELNNRIKARNQKMADNKELQNAIIAYSKNGDDPEIRKKAKEVFNKVPGGKLPKMADLRREYGELIETNRPDFQQYVQLRKERKNYLIARKNLELLLLREEAEKEENAKVQPSKSSRSETSL</sequence>
<feature type="region of interest" description="Disordered" evidence="1">
    <location>
        <begin position="1"/>
        <end position="20"/>
    </location>
</feature>
<evidence type="ECO:0000313" key="3">
    <source>
        <dbReference type="Proteomes" id="UP000001299"/>
    </source>
</evidence>
<dbReference type="eggNOG" id="COG3843">
    <property type="taxonomic scope" value="Bacteria"/>
</dbReference>
<gene>
    <name evidence="2" type="ordered locus">bpr_I1919</name>
</gene>
<feature type="compositionally biased region" description="Polar residues" evidence="1">
    <location>
        <begin position="135"/>
        <end position="147"/>
    </location>
</feature>
<dbReference type="Proteomes" id="UP000001299">
    <property type="component" value="Chromosome 1"/>
</dbReference>
<dbReference type="HOGENOM" id="CLU_1764611_0_0_9"/>
<dbReference type="EMBL" id="CP001810">
    <property type="protein sequence ID" value="ADL34653.1"/>
    <property type="molecule type" value="Genomic_DNA"/>
</dbReference>
<dbReference type="AlphaFoldDB" id="E0RXS7"/>
<protein>
    <submittedName>
        <fullName evidence="2">Uncharacterized protein</fullName>
    </submittedName>
</protein>
<proteinExistence type="predicted"/>
<accession>E0RXS7</accession>
<feature type="region of interest" description="Disordered" evidence="1">
    <location>
        <begin position="127"/>
        <end position="147"/>
    </location>
</feature>